<dbReference type="Proteomes" id="UP000660708">
    <property type="component" value="Unassembled WGS sequence"/>
</dbReference>
<comment type="caution">
    <text evidence="1">The sequence shown here is derived from an EMBL/GenBank/DDBJ whole genome shotgun (WGS) entry which is preliminary data.</text>
</comment>
<protein>
    <submittedName>
        <fullName evidence="1">Uncharacterized protein</fullName>
    </submittedName>
</protein>
<accession>A0A8I0MTW6</accession>
<dbReference type="AlphaFoldDB" id="A0A8I0MTW6"/>
<dbReference type="EMBL" id="AQHF01000020">
    <property type="protein sequence ID" value="MBE0345651.1"/>
    <property type="molecule type" value="Genomic_DNA"/>
</dbReference>
<proteinExistence type="predicted"/>
<sequence length="53" mass="6050">MYQLILILAQFEVTKLTLTFCHAYRVDILAIVGGGSSVIDKVFSSQNRLLNWY</sequence>
<keyword evidence="2" id="KW-1185">Reference proteome</keyword>
<gene>
    <name evidence="1" type="ORF">PPEP_a0566</name>
</gene>
<evidence type="ECO:0000313" key="2">
    <source>
        <dbReference type="Proteomes" id="UP000660708"/>
    </source>
</evidence>
<reference evidence="1 2" key="1">
    <citation type="submission" date="2015-06" db="EMBL/GenBank/DDBJ databases">
        <title>Genome sequence of Pseudoalteromonas peptidolytica.</title>
        <authorList>
            <person name="Xie B.-B."/>
            <person name="Rong J.-C."/>
            <person name="Qin Q.-L."/>
            <person name="Zhang Y.-Z."/>
        </authorList>
    </citation>
    <scope>NUCLEOTIDE SEQUENCE [LARGE SCALE GENOMIC DNA]</scope>
    <source>
        <strain evidence="1 2">F12-50-A1</strain>
    </source>
</reference>
<name>A0A8I0MTW6_9GAMM</name>
<evidence type="ECO:0000313" key="1">
    <source>
        <dbReference type="EMBL" id="MBE0345651.1"/>
    </source>
</evidence>
<organism evidence="1 2">
    <name type="scientific">Pseudoalteromonas peptidolytica F12-50-A1</name>
    <dbReference type="NCBI Taxonomy" id="1315280"/>
    <lineage>
        <taxon>Bacteria</taxon>
        <taxon>Pseudomonadati</taxon>
        <taxon>Pseudomonadota</taxon>
        <taxon>Gammaproteobacteria</taxon>
        <taxon>Alteromonadales</taxon>
        <taxon>Pseudoalteromonadaceae</taxon>
        <taxon>Pseudoalteromonas</taxon>
    </lineage>
</organism>